<gene>
    <name evidence="2" type="ORF">HHK36_014601</name>
</gene>
<evidence type="ECO:0000313" key="2">
    <source>
        <dbReference type="EMBL" id="KAF8398743.1"/>
    </source>
</evidence>
<name>A0A835DCU8_TETSI</name>
<sequence>MLPAISHFTFPLTVSHPLLPIAESSLAHRLLLLAQDLFVVAGPKIFSLSLAPDRCCRGVLILQGLNLLSLARTYVEMTKGDRKEKVLAQSRIRAHRQWSQMTTKQKELRREQQRSAYRRRRDQIISTNLESPSQPSTSLGERRVLAMIDTNRDQDRENLLLHGDSLTHQIIDDLQCNETMRDNVQHRRLRIRDIRHLARQFPSDQISNNGAQLDDGENYLDPCRSCLPTQQISIKDRSIGCTSTIHQISTRLTQVHRHARQNQSNAQVMVEESENEGDLHRCGEHERIIDNAPGFHIGHSIEGRQARDIIVQTRTGHLQNVADTAGYYDPLQYPLLLPYGTHGWDIDVYNERQRRVSCRSYYAYMLQDVEALSKGKLEEVILLNPTSGIMYSVKGKVWFELSVPFVMISYFVV</sequence>
<dbReference type="PANTHER" id="PTHR45786:SF80">
    <property type="entry name" value="HELITRON HELICASE-LIKE DOMAIN-CONTAINING PROTEIN"/>
    <property type="match status" value="1"/>
</dbReference>
<protein>
    <submittedName>
        <fullName evidence="2">Uncharacterized protein</fullName>
    </submittedName>
</protein>
<comment type="caution">
    <text evidence="2">The sequence shown here is derived from an EMBL/GenBank/DDBJ whole genome shotgun (WGS) entry which is preliminary data.</text>
</comment>
<dbReference type="EMBL" id="JABCRI010000010">
    <property type="protein sequence ID" value="KAF8398743.1"/>
    <property type="molecule type" value="Genomic_DNA"/>
</dbReference>
<dbReference type="PANTHER" id="PTHR45786">
    <property type="entry name" value="DNA BINDING PROTEIN-LIKE"/>
    <property type="match status" value="1"/>
</dbReference>
<evidence type="ECO:0000256" key="1">
    <source>
        <dbReference type="SAM" id="MobiDB-lite"/>
    </source>
</evidence>
<feature type="region of interest" description="Disordered" evidence="1">
    <location>
        <begin position="98"/>
        <end position="138"/>
    </location>
</feature>
<keyword evidence="3" id="KW-1185">Reference proteome</keyword>
<organism evidence="2 3">
    <name type="scientific">Tetracentron sinense</name>
    <name type="common">Spur-leaf</name>
    <dbReference type="NCBI Taxonomy" id="13715"/>
    <lineage>
        <taxon>Eukaryota</taxon>
        <taxon>Viridiplantae</taxon>
        <taxon>Streptophyta</taxon>
        <taxon>Embryophyta</taxon>
        <taxon>Tracheophyta</taxon>
        <taxon>Spermatophyta</taxon>
        <taxon>Magnoliopsida</taxon>
        <taxon>Trochodendrales</taxon>
        <taxon>Trochodendraceae</taxon>
        <taxon>Tetracentron</taxon>
    </lineage>
</organism>
<dbReference type="AlphaFoldDB" id="A0A835DCU8"/>
<evidence type="ECO:0000313" key="3">
    <source>
        <dbReference type="Proteomes" id="UP000655225"/>
    </source>
</evidence>
<feature type="compositionally biased region" description="Basic and acidic residues" evidence="1">
    <location>
        <begin position="104"/>
        <end position="113"/>
    </location>
</feature>
<proteinExistence type="predicted"/>
<reference evidence="2 3" key="1">
    <citation type="submission" date="2020-04" db="EMBL/GenBank/DDBJ databases">
        <title>Plant Genome Project.</title>
        <authorList>
            <person name="Zhang R.-G."/>
        </authorList>
    </citation>
    <scope>NUCLEOTIDE SEQUENCE [LARGE SCALE GENOMIC DNA]</scope>
    <source>
        <strain evidence="2">YNK0</strain>
        <tissue evidence="2">Leaf</tissue>
    </source>
</reference>
<feature type="compositionally biased region" description="Polar residues" evidence="1">
    <location>
        <begin position="124"/>
        <end position="138"/>
    </location>
</feature>
<accession>A0A835DCU8</accession>
<dbReference type="Proteomes" id="UP000655225">
    <property type="component" value="Unassembled WGS sequence"/>
</dbReference>